<reference evidence="2" key="1">
    <citation type="submission" date="2022-12" db="EMBL/GenBank/DDBJ databases">
        <title>Reference genome sequencing for broad-spectrum identification of bacterial and archaeal isolates by mass spectrometry.</title>
        <authorList>
            <person name="Sekiguchi Y."/>
            <person name="Tourlousse D.M."/>
        </authorList>
    </citation>
    <scope>NUCLEOTIDE SEQUENCE</scope>
    <source>
        <strain evidence="2">14</strain>
    </source>
</reference>
<proteinExistence type="predicted"/>
<gene>
    <name evidence="2" type="ORF">ARHIZOSPH14_15070</name>
</gene>
<organism evidence="2 3">
    <name type="scientific">Agromyces rhizosphaerae</name>
    <dbReference type="NCBI Taxonomy" id="88374"/>
    <lineage>
        <taxon>Bacteria</taxon>
        <taxon>Bacillati</taxon>
        <taxon>Actinomycetota</taxon>
        <taxon>Actinomycetes</taxon>
        <taxon>Micrococcales</taxon>
        <taxon>Microbacteriaceae</taxon>
        <taxon>Agromyces</taxon>
    </lineage>
</organism>
<keyword evidence="1" id="KW-0812">Transmembrane</keyword>
<accession>A0A9W6CVR9</accession>
<evidence type="ECO:0000256" key="1">
    <source>
        <dbReference type="SAM" id="Phobius"/>
    </source>
</evidence>
<feature type="transmembrane region" description="Helical" evidence="1">
    <location>
        <begin position="238"/>
        <end position="260"/>
    </location>
</feature>
<feature type="transmembrane region" description="Helical" evidence="1">
    <location>
        <begin position="51"/>
        <end position="67"/>
    </location>
</feature>
<name>A0A9W6CVR9_9MICO</name>
<protein>
    <submittedName>
        <fullName evidence="2">Uncharacterized protein</fullName>
    </submittedName>
</protein>
<feature type="transmembrane region" description="Helical" evidence="1">
    <location>
        <begin position="181"/>
        <end position="199"/>
    </location>
</feature>
<dbReference type="RefSeq" id="WP_281883657.1">
    <property type="nucleotide sequence ID" value="NZ_BSDP01000001.1"/>
</dbReference>
<feature type="transmembrane region" description="Helical" evidence="1">
    <location>
        <begin position="74"/>
        <end position="95"/>
    </location>
</feature>
<feature type="transmembrane region" description="Helical" evidence="1">
    <location>
        <begin position="101"/>
        <end position="123"/>
    </location>
</feature>
<dbReference type="Proteomes" id="UP001144396">
    <property type="component" value="Unassembled WGS sequence"/>
</dbReference>
<dbReference type="EMBL" id="BSDP01000001">
    <property type="protein sequence ID" value="GLI27265.1"/>
    <property type="molecule type" value="Genomic_DNA"/>
</dbReference>
<dbReference type="AlphaFoldDB" id="A0A9W6CVR9"/>
<evidence type="ECO:0000313" key="2">
    <source>
        <dbReference type="EMBL" id="GLI27265.1"/>
    </source>
</evidence>
<evidence type="ECO:0000313" key="3">
    <source>
        <dbReference type="Proteomes" id="UP001144396"/>
    </source>
</evidence>
<keyword evidence="1" id="KW-1133">Transmembrane helix</keyword>
<keyword evidence="1" id="KW-0472">Membrane</keyword>
<feature type="transmembrane region" description="Helical" evidence="1">
    <location>
        <begin position="206"/>
        <end position="232"/>
    </location>
</feature>
<comment type="caution">
    <text evidence="2">The sequence shown here is derived from an EMBL/GenBank/DDBJ whole genome shotgun (WGS) entry which is preliminary data.</text>
</comment>
<sequence>MEDRSIPSWIGASTIVIAVLVVASSLLGLLLPSVYAREVEDWRLQAWGQDVGNLASVVVLIVGMRLLKTRRSIGVPLWLGALFYVLYAFVIYVFGVHFNELFLLYTAILGLSVFTVVFAIPVLRNQPKVPKGPRVLAGWALVTLGILFALLWLGEIVPALLSGQTPASITDAGLISNPVHVIDLAVVLPALTATGWLTLKDRSWGLFLAGPWLVFAVLMAASVVAGSLFLLADGATEAVVPAVALSVVAIAGAVVAVRLIRALDRSARSA</sequence>
<keyword evidence="3" id="KW-1185">Reference proteome</keyword>
<feature type="transmembrane region" description="Helical" evidence="1">
    <location>
        <begin position="135"/>
        <end position="161"/>
    </location>
</feature>
<feature type="transmembrane region" description="Helical" evidence="1">
    <location>
        <begin position="9"/>
        <end position="31"/>
    </location>
</feature>